<evidence type="ECO:0000313" key="2">
    <source>
        <dbReference type="Proteomes" id="UP000182573"/>
    </source>
</evidence>
<dbReference type="InterPro" id="IPR007381">
    <property type="entry name" value="CheF1/F2"/>
</dbReference>
<dbReference type="RefSeq" id="WP_004515079.1">
    <property type="nucleotide sequence ID" value="NZ_FNOF01000003.1"/>
</dbReference>
<organism evidence="1 2">
    <name type="scientific">Haloarcula vallismortis</name>
    <name type="common">Halobacterium vallismortis</name>
    <dbReference type="NCBI Taxonomy" id="28442"/>
    <lineage>
        <taxon>Archaea</taxon>
        <taxon>Methanobacteriati</taxon>
        <taxon>Methanobacteriota</taxon>
        <taxon>Stenosarchaea group</taxon>
        <taxon>Halobacteria</taxon>
        <taxon>Halobacteriales</taxon>
        <taxon>Haloarculaceae</taxon>
        <taxon>Haloarcula</taxon>
    </lineage>
</organism>
<accession>A0A1H2TJF1</accession>
<evidence type="ECO:0000313" key="1">
    <source>
        <dbReference type="EMBL" id="SDW43349.1"/>
    </source>
</evidence>
<dbReference type="STRING" id="28442.SAMN05443574_103213"/>
<dbReference type="PANTHER" id="PTHR42201">
    <property type="entry name" value="TAXIS PROTEIN"/>
    <property type="match status" value="1"/>
</dbReference>
<name>A0A1H2TJF1_HALVA</name>
<dbReference type="Pfam" id="PF04283">
    <property type="entry name" value="CheF-arch"/>
    <property type="match status" value="1"/>
</dbReference>
<protein>
    <submittedName>
        <fullName evidence="1">Chemotaxis signal transduction system protein F</fullName>
    </submittedName>
</protein>
<dbReference type="PANTHER" id="PTHR42201:SF1">
    <property type="entry name" value="TAXIS PROTEIN"/>
    <property type="match status" value="1"/>
</dbReference>
<sequence>MTRTIELSTTVLCPSVSAEPSQAQFRLDNTGIAVEGGQLAEEAGLDEIFDIRLGRPPQAAAGALSGTVLTVGFERGGQRVVLFIDGEESTLDRVSGLLFRRLLDGTEVAVCHPATIGGRVTERRFEIGELRVTPGRVGCTGIRQPLNVDLETIVGVSRAEKELLGRQEPTVDLRYVRQGVVVGVDLSLNPPRKLNLLGRYLRRRYARQRRELRELDPPDPVVRTLTRLYAHGGRTDSRSVLARESADPPALLEELIENDLVTLDDGEVRLDTLGWVLVTERAVSVSGADG</sequence>
<dbReference type="GO" id="GO:0006935">
    <property type="term" value="P:chemotaxis"/>
    <property type="evidence" value="ECO:0007669"/>
    <property type="project" value="InterPro"/>
</dbReference>
<gene>
    <name evidence="1" type="ORF">SAMN05443574_103213</name>
</gene>
<reference evidence="1 2" key="1">
    <citation type="submission" date="2016-10" db="EMBL/GenBank/DDBJ databases">
        <authorList>
            <person name="de Groot N.N."/>
        </authorList>
    </citation>
    <scope>NUCLEOTIDE SEQUENCE [LARGE SCALE GENOMIC DNA]</scope>
    <source>
        <strain evidence="1 2">DSM 3756</strain>
    </source>
</reference>
<dbReference type="EMBL" id="FNOF01000003">
    <property type="protein sequence ID" value="SDW43349.1"/>
    <property type="molecule type" value="Genomic_DNA"/>
</dbReference>
<proteinExistence type="predicted"/>
<dbReference type="Proteomes" id="UP000182573">
    <property type="component" value="Unassembled WGS sequence"/>
</dbReference>
<dbReference type="AlphaFoldDB" id="A0A1H2TJF1"/>